<dbReference type="Pfam" id="PF04892">
    <property type="entry name" value="VanZ"/>
    <property type="match status" value="1"/>
</dbReference>
<keyword evidence="4" id="KW-1185">Reference proteome</keyword>
<feature type="domain" description="VanZ-like" evidence="2">
    <location>
        <begin position="66"/>
        <end position="168"/>
    </location>
</feature>
<keyword evidence="1" id="KW-1133">Transmembrane helix</keyword>
<dbReference type="EMBL" id="BAABBE010000002">
    <property type="protein sequence ID" value="GAA3624277.1"/>
    <property type="molecule type" value="Genomic_DNA"/>
</dbReference>
<gene>
    <name evidence="3" type="ORF">GCM10022267_07980</name>
</gene>
<evidence type="ECO:0000313" key="4">
    <source>
        <dbReference type="Proteomes" id="UP001500711"/>
    </source>
</evidence>
<dbReference type="InterPro" id="IPR006976">
    <property type="entry name" value="VanZ-like"/>
</dbReference>
<feature type="transmembrane region" description="Helical" evidence="1">
    <location>
        <begin position="12"/>
        <end position="38"/>
    </location>
</feature>
<sequence>MGEAMLNSWHAWFGTFTGVAALTLLSLPVAAVTAAVLGWRRKAAGTASPWRLSFADVGMVHGTVPWVWMVLLPGEHPGVERGPLNLVPLRDLLEMDTGQVVGNLFIFAALGFFAPQRFAALASLPRVLALAGGWSALLEITQYLWLDRVSSVDDVLLNAAGAGLAALASRRWWRRPAELHEDTAVICRAG</sequence>
<feature type="transmembrane region" description="Helical" evidence="1">
    <location>
        <begin position="97"/>
        <end position="115"/>
    </location>
</feature>
<feature type="transmembrane region" description="Helical" evidence="1">
    <location>
        <begin position="50"/>
        <end position="71"/>
    </location>
</feature>
<name>A0ABP7A3M4_9PSEU</name>
<dbReference type="Proteomes" id="UP001500711">
    <property type="component" value="Unassembled WGS sequence"/>
</dbReference>
<evidence type="ECO:0000259" key="2">
    <source>
        <dbReference type="Pfam" id="PF04892"/>
    </source>
</evidence>
<protein>
    <recommendedName>
        <fullName evidence="2">VanZ-like domain-containing protein</fullName>
    </recommendedName>
</protein>
<keyword evidence="1" id="KW-0812">Transmembrane</keyword>
<keyword evidence="1" id="KW-0472">Membrane</keyword>
<evidence type="ECO:0000256" key="1">
    <source>
        <dbReference type="SAM" id="Phobius"/>
    </source>
</evidence>
<organism evidence="3 4">
    <name type="scientific">Lentzea roselyniae</name>
    <dbReference type="NCBI Taxonomy" id="531940"/>
    <lineage>
        <taxon>Bacteria</taxon>
        <taxon>Bacillati</taxon>
        <taxon>Actinomycetota</taxon>
        <taxon>Actinomycetes</taxon>
        <taxon>Pseudonocardiales</taxon>
        <taxon>Pseudonocardiaceae</taxon>
        <taxon>Lentzea</taxon>
    </lineage>
</organism>
<feature type="transmembrane region" description="Helical" evidence="1">
    <location>
        <begin position="127"/>
        <end position="146"/>
    </location>
</feature>
<accession>A0ABP7A3M4</accession>
<comment type="caution">
    <text evidence="3">The sequence shown here is derived from an EMBL/GenBank/DDBJ whole genome shotgun (WGS) entry which is preliminary data.</text>
</comment>
<evidence type="ECO:0000313" key="3">
    <source>
        <dbReference type="EMBL" id="GAA3624277.1"/>
    </source>
</evidence>
<proteinExistence type="predicted"/>
<reference evidence="4" key="1">
    <citation type="journal article" date="2019" name="Int. J. Syst. Evol. Microbiol.">
        <title>The Global Catalogue of Microorganisms (GCM) 10K type strain sequencing project: providing services to taxonomists for standard genome sequencing and annotation.</title>
        <authorList>
            <consortium name="The Broad Institute Genomics Platform"/>
            <consortium name="The Broad Institute Genome Sequencing Center for Infectious Disease"/>
            <person name="Wu L."/>
            <person name="Ma J."/>
        </authorList>
    </citation>
    <scope>NUCLEOTIDE SEQUENCE [LARGE SCALE GENOMIC DNA]</scope>
    <source>
        <strain evidence="4">JCM 17494</strain>
    </source>
</reference>